<evidence type="ECO:0000313" key="2">
    <source>
        <dbReference type="Proteomes" id="UP000317238"/>
    </source>
</evidence>
<comment type="caution">
    <text evidence="1">The sequence shown here is derived from an EMBL/GenBank/DDBJ whole genome shotgun (WGS) entry which is preliminary data.</text>
</comment>
<evidence type="ECO:0000313" key="1">
    <source>
        <dbReference type="EMBL" id="TWT72290.1"/>
    </source>
</evidence>
<dbReference type="OrthoDB" id="255440at2"/>
<dbReference type="EMBL" id="SJPL01000001">
    <property type="protein sequence ID" value="TWT72290.1"/>
    <property type="molecule type" value="Genomic_DNA"/>
</dbReference>
<dbReference type="Proteomes" id="UP000317238">
    <property type="component" value="Unassembled WGS sequence"/>
</dbReference>
<sequence>MPAFRAYRAPSANGAGLIDPPLMQADAVAQANRALAEGYPDSLRNLRRSGRDELVRAALAYTSAYRDVHWTEGRDSGRIIMAGHQPTLFHPGVWFKNFALSHLAACQNSLAINLVVDNDVASDASVRVPVYDDLSRRVSMQSVAFDRAASGVPYEQWRIADRALFDSFSQRLTAQVQPLVANPSVNLLWGHAKSAIQRCDFAGCVMAQARHALEADLGARTLELPVSVVSRTEAFARFIVRIFDRAAAFAKAYNDSLAVYRAAQGIRSRSHPVPPLGHEDGWQETPLWIYGNDLPVRRAVWVRRQGDRLEISDRAGVALDIDMSDLDQAADHLRGQCNDDVKLRPRALLTTMFARLVLSDLFLHGIGGGKYDQLGDMVAAEFFGLTPPQFMVLSATIRLPIAQGRALGNGDREVVRPEDSNEDSIALLRRQLRQTVYQPERFAGQADLSPELLRRKAELLESIPPRGQKLDWHRQVCDVNQRLSDELAGVRHDLNRRIADAGRIQANRSILRSREHSLALHPVETMLAAYRRLLQT</sequence>
<proteinExistence type="predicted"/>
<keyword evidence="2" id="KW-1185">Reference proteome</keyword>
<protein>
    <submittedName>
        <fullName evidence="1">Uncharacterized protein</fullName>
    </submittedName>
</protein>
<dbReference type="AlphaFoldDB" id="A0A5C5YA85"/>
<dbReference type="RefSeq" id="WP_146440257.1">
    <property type="nucleotide sequence ID" value="NZ_SJPL01000001.1"/>
</dbReference>
<name>A0A5C5YA85_9PLAN</name>
<gene>
    <name evidence="1" type="ORF">Pan14r_46090</name>
</gene>
<reference evidence="1 2" key="1">
    <citation type="submission" date="2019-02" db="EMBL/GenBank/DDBJ databases">
        <title>Deep-cultivation of Planctomycetes and their phenomic and genomic characterization uncovers novel biology.</title>
        <authorList>
            <person name="Wiegand S."/>
            <person name="Jogler M."/>
            <person name="Boedeker C."/>
            <person name="Pinto D."/>
            <person name="Vollmers J."/>
            <person name="Rivas-Marin E."/>
            <person name="Kohn T."/>
            <person name="Peeters S.H."/>
            <person name="Heuer A."/>
            <person name="Rast P."/>
            <person name="Oberbeckmann S."/>
            <person name="Bunk B."/>
            <person name="Jeske O."/>
            <person name="Meyerdierks A."/>
            <person name="Storesund J.E."/>
            <person name="Kallscheuer N."/>
            <person name="Luecker S."/>
            <person name="Lage O.M."/>
            <person name="Pohl T."/>
            <person name="Merkel B.J."/>
            <person name="Hornburger P."/>
            <person name="Mueller R.-W."/>
            <person name="Bruemmer F."/>
            <person name="Labrenz M."/>
            <person name="Spormann A.M."/>
            <person name="Op Den Camp H."/>
            <person name="Overmann J."/>
            <person name="Amann R."/>
            <person name="Jetten M.S.M."/>
            <person name="Mascher T."/>
            <person name="Medema M.H."/>
            <person name="Devos D.P."/>
            <person name="Kaster A.-K."/>
            <person name="Ovreas L."/>
            <person name="Rohde M."/>
            <person name="Galperin M.Y."/>
            <person name="Jogler C."/>
        </authorList>
    </citation>
    <scope>NUCLEOTIDE SEQUENCE [LARGE SCALE GENOMIC DNA]</scope>
    <source>
        <strain evidence="1 2">Pan14r</strain>
    </source>
</reference>
<accession>A0A5C5YA85</accession>
<organism evidence="1 2">
    <name type="scientific">Crateriforma conspicua</name>
    <dbReference type="NCBI Taxonomy" id="2527996"/>
    <lineage>
        <taxon>Bacteria</taxon>
        <taxon>Pseudomonadati</taxon>
        <taxon>Planctomycetota</taxon>
        <taxon>Planctomycetia</taxon>
        <taxon>Planctomycetales</taxon>
        <taxon>Planctomycetaceae</taxon>
        <taxon>Crateriforma</taxon>
    </lineage>
</organism>